<evidence type="ECO:0000313" key="3">
    <source>
        <dbReference type="Proteomes" id="UP001457282"/>
    </source>
</evidence>
<evidence type="ECO:0000313" key="2">
    <source>
        <dbReference type="EMBL" id="KAK9911708.1"/>
    </source>
</evidence>
<proteinExistence type="predicted"/>
<reference evidence="2 3" key="1">
    <citation type="journal article" date="2023" name="G3 (Bethesda)">
        <title>A chromosome-length genome assembly and annotation of blackberry (Rubus argutus, cv. 'Hillquist').</title>
        <authorList>
            <person name="Bruna T."/>
            <person name="Aryal R."/>
            <person name="Dudchenko O."/>
            <person name="Sargent D.J."/>
            <person name="Mead D."/>
            <person name="Buti M."/>
            <person name="Cavallini A."/>
            <person name="Hytonen T."/>
            <person name="Andres J."/>
            <person name="Pham M."/>
            <person name="Weisz D."/>
            <person name="Mascagni F."/>
            <person name="Usai G."/>
            <person name="Natali L."/>
            <person name="Bassil N."/>
            <person name="Fernandez G.E."/>
            <person name="Lomsadze A."/>
            <person name="Armour M."/>
            <person name="Olukolu B."/>
            <person name="Poorten T."/>
            <person name="Britton C."/>
            <person name="Davik J."/>
            <person name="Ashrafi H."/>
            <person name="Aiden E.L."/>
            <person name="Borodovsky M."/>
            <person name="Worthington M."/>
        </authorList>
    </citation>
    <scope>NUCLEOTIDE SEQUENCE [LARGE SCALE GENOMIC DNA]</scope>
    <source>
        <strain evidence="2">PI 553951</strain>
    </source>
</reference>
<gene>
    <name evidence="2" type="ORF">M0R45_035603</name>
</gene>
<comment type="caution">
    <text evidence="2">The sequence shown here is derived from an EMBL/GenBank/DDBJ whole genome shotgun (WGS) entry which is preliminary data.</text>
</comment>
<dbReference type="Proteomes" id="UP001457282">
    <property type="component" value="Unassembled WGS sequence"/>
</dbReference>
<feature type="region of interest" description="Disordered" evidence="1">
    <location>
        <begin position="97"/>
        <end position="126"/>
    </location>
</feature>
<name>A0AAW1VXV4_RUBAR</name>
<protein>
    <submittedName>
        <fullName evidence="2">Uncharacterized protein</fullName>
    </submittedName>
</protein>
<dbReference type="AlphaFoldDB" id="A0AAW1VXV4"/>
<sequence>MSASPLFMPFLPSINRRRKAIFVAPSSAHSRRRTSVHFLQSASFNPQAQPYRSAQSSPMFTKLPPCRTISIRRSPRHVVCVPLPRSFSSLASSILPINPGDPSNHHQPNNAVSLSHAPPSIKARKPPILSLAGSL</sequence>
<accession>A0AAW1VXV4</accession>
<keyword evidence="3" id="KW-1185">Reference proteome</keyword>
<dbReference type="EMBL" id="JBEDUW010000007">
    <property type="protein sequence ID" value="KAK9911708.1"/>
    <property type="molecule type" value="Genomic_DNA"/>
</dbReference>
<evidence type="ECO:0000256" key="1">
    <source>
        <dbReference type="SAM" id="MobiDB-lite"/>
    </source>
</evidence>
<organism evidence="2 3">
    <name type="scientific">Rubus argutus</name>
    <name type="common">Southern blackberry</name>
    <dbReference type="NCBI Taxonomy" id="59490"/>
    <lineage>
        <taxon>Eukaryota</taxon>
        <taxon>Viridiplantae</taxon>
        <taxon>Streptophyta</taxon>
        <taxon>Embryophyta</taxon>
        <taxon>Tracheophyta</taxon>
        <taxon>Spermatophyta</taxon>
        <taxon>Magnoliopsida</taxon>
        <taxon>eudicotyledons</taxon>
        <taxon>Gunneridae</taxon>
        <taxon>Pentapetalae</taxon>
        <taxon>rosids</taxon>
        <taxon>fabids</taxon>
        <taxon>Rosales</taxon>
        <taxon>Rosaceae</taxon>
        <taxon>Rosoideae</taxon>
        <taxon>Rosoideae incertae sedis</taxon>
        <taxon>Rubus</taxon>
    </lineage>
</organism>